<keyword evidence="1" id="KW-1133">Transmembrane helix</keyword>
<name>A0ABP7SF25_9SPHN</name>
<proteinExistence type="predicted"/>
<protein>
    <submittedName>
        <fullName evidence="2">Uncharacterized protein</fullName>
    </submittedName>
</protein>
<reference evidence="3" key="1">
    <citation type="journal article" date="2019" name="Int. J. Syst. Evol. Microbiol.">
        <title>The Global Catalogue of Microorganisms (GCM) 10K type strain sequencing project: providing services to taxonomists for standard genome sequencing and annotation.</title>
        <authorList>
            <consortium name="The Broad Institute Genomics Platform"/>
            <consortium name="The Broad Institute Genome Sequencing Center for Infectious Disease"/>
            <person name="Wu L."/>
            <person name="Ma J."/>
        </authorList>
    </citation>
    <scope>NUCLEOTIDE SEQUENCE [LARGE SCALE GENOMIC DNA]</scope>
    <source>
        <strain evidence="3">JCM 16603</strain>
    </source>
</reference>
<dbReference type="Proteomes" id="UP001501310">
    <property type="component" value="Unassembled WGS sequence"/>
</dbReference>
<keyword evidence="1" id="KW-0812">Transmembrane</keyword>
<evidence type="ECO:0000313" key="3">
    <source>
        <dbReference type="Proteomes" id="UP001501310"/>
    </source>
</evidence>
<sequence length="105" mass="11035">MSSALAAVGAGAAEPATGPLWLLGLAYAGMAIGYVALQLLLPWRWRGGWRSAAQLPMAGTGLLIAWSAYAYAQDSNLWPLLLILYLPVGFVYLCATALVKRLAGA</sequence>
<evidence type="ECO:0000313" key="2">
    <source>
        <dbReference type="EMBL" id="GAA4010959.1"/>
    </source>
</evidence>
<keyword evidence="1" id="KW-0472">Membrane</keyword>
<gene>
    <name evidence="2" type="ORF">GCM10022211_26990</name>
</gene>
<keyword evidence="3" id="KW-1185">Reference proteome</keyword>
<feature type="transmembrane region" description="Helical" evidence="1">
    <location>
        <begin position="78"/>
        <end position="99"/>
    </location>
</feature>
<organism evidence="2 3">
    <name type="scientific">Sphingomonas humi</name>
    <dbReference type="NCBI Taxonomy" id="335630"/>
    <lineage>
        <taxon>Bacteria</taxon>
        <taxon>Pseudomonadati</taxon>
        <taxon>Pseudomonadota</taxon>
        <taxon>Alphaproteobacteria</taxon>
        <taxon>Sphingomonadales</taxon>
        <taxon>Sphingomonadaceae</taxon>
        <taxon>Sphingomonas</taxon>
    </lineage>
</organism>
<feature type="transmembrane region" description="Helical" evidence="1">
    <location>
        <begin position="25"/>
        <end position="43"/>
    </location>
</feature>
<feature type="transmembrane region" description="Helical" evidence="1">
    <location>
        <begin position="55"/>
        <end position="72"/>
    </location>
</feature>
<evidence type="ECO:0000256" key="1">
    <source>
        <dbReference type="SAM" id="Phobius"/>
    </source>
</evidence>
<comment type="caution">
    <text evidence="2">The sequence shown here is derived from an EMBL/GenBank/DDBJ whole genome shotgun (WGS) entry which is preliminary data.</text>
</comment>
<dbReference type="EMBL" id="BAAAZD010000002">
    <property type="protein sequence ID" value="GAA4010959.1"/>
    <property type="molecule type" value="Genomic_DNA"/>
</dbReference>
<accession>A0ABP7SF25</accession>